<dbReference type="Gene3D" id="3.30.450.20">
    <property type="entry name" value="PAS domain"/>
    <property type="match status" value="3"/>
</dbReference>
<dbReference type="SMART" id="SM00052">
    <property type="entry name" value="EAL"/>
    <property type="match status" value="1"/>
</dbReference>
<dbReference type="EMBL" id="BAAAHC010000008">
    <property type="protein sequence ID" value="GAA0517512.1"/>
    <property type="molecule type" value="Genomic_DNA"/>
</dbReference>
<proteinExistence type="predicted"/>
<dbReference type="InterPro" id="IPR013656">
    <property type="entry name" value="PAS_4"/>
</dbReference>
<dbReference type="InterPro" id="IPR029787">
    <property type="entry name" value="Nucleotide_cyclase"/>
</dbReference>
<dbReference type="PANTHER" id="PTHR44757:SF2">
    <property type="entry name" value="BIOFILM ARCHITECTURE MAINTENANCE PROTEIN MBAA"/>
    <property type="match status" value="1"/>
</dbReference>
<evidence type="ECO:0000259" key="5">
    <source>
        <dbReference type="PROSITE" id="PS50887"/>
    </source>
</evidence>
<reference evidence="7 8" key="1">
    <citation type="journal article" date="2014" name="Int. J. Syst. Evol. Microbiol.">
        <title>Complete genome sequence of Corynebacterium casei LMG S-19264T (=DSM 44701T), isolated from a smear-ripened cheese.</title>
        <authorList>
            <consortium name="US DOE Joint Genome Institute (JGI-PGF)"/>
            <person name="Walter F."/>
            <person name="Albersmeier A."/>
            <person name="Kalinowski J."/>
            <person name="Ruckert C."/>
        </authorList>
    </citation>
    <scope>NUCLEOTIDE SEQUENCE [LARGE SCALE GENOMIC DNA]</scope>
    <source>
        <strain evidence="7 8">CGMCC 4.7206</strain>
    </source>
</reference>
<gene>
    <name evidence="6" type="ORF">GCM10009545_19430</name>
    <name evidence="7" type="ORF">GCM10011581_21680</name>
</gene>
<evidence type="ECO:0000313" key="7">
    <source>
        <dbReference type="EMBL" id="GGI84150.1"/>
    </source>
</evidence>
<dbReference type="InterPro" id="IPR043128">
    <property type="entry name" value="Rev_trsase/Diguanyl_cyclase"/>
</dbReference>
<feature type="domain" description="PAC" evidence="3">
    <location>
        <begin position="431"/>
        <end position="486"/>
    </location>
</feature>
<dbReference type="PROSITE" id="PS50883">
    <property type="entry name" value="EAL"/>
    <property type="match status" value="1"/>
</dbReference>
<feature type="compositionally biased region" description="Polar residues" evidence="1">
    <location>
        <begin position="426"/>
        <end position="437"/>
    </location>
</feature>
<dbReference type="InterPro" id="IPR035965">
    <property type="entry name" value="PAS-like_dom_sf"/>
</dbReference>
<dbReference type="Pfam" id="PF00989">
    <property type="entry name" value="PAS"/>
    <property type="match status" value="2"/>
</dbReference>
<dbReference type="Proteomes" id="UP001500220">
    <property type="component" value="Unassembled WGS sequence"/>
</dbReference>
<evidence type="ECO:0000256" key="1">
    <source>
        <dbReference type="SAM" id="MobiDB-lite"/>
    </source>
</evidence>
<reference evidence="6" key="4">
    <citation type="submission" date="2023-12" db="EMBL/GenBank/DDBJ databases">
        <authorList>
            <person name="Sun Q."/>
            <person name="Inoue M."/>
        </authorList>
    </citation>
    <scope>NUCLEOTIDE SEQUENCE</scope>
    <source>
        <strain evidence="6">JCM 10664</strain>
    </source>
</reference>
<dbReference type="NCBIfam" id="TIGR00229">
    <property type="entry name" value="sensory_box"/>
    <property type="match status" value="3"/>
</dbReference>
<dbReference type="PROSITE" id="PS50112">
    <property type="entry name" value="PAS"/>
    <property type="match status" value="3"/>
</dbReference>
<dbReference type="InterPro" id="IPR052155">
    <property type="entry name" value="Biofilm_reg_signaling"/>
</dbReference>
<dbReference type="CDD" id="cd01948">
    <property type="entry name" value="EAL"/>
    <property type="match status" value="1"/>
</dbReference>
<evidence type="ECO:0000313" key="6">
    <source>
        <dbReference type="EMBL" id="GAA0517512.1"/>
    </source>
</evidence>
<sequence length="909" mass="99549">MNRHDWTNGFATSEREPLEEAWSLTEAVYWSVDLADGTAEWGCELDEVLGVRGAPEDAVRQRLCELVAPLVEAARIAPSWQVHQLEQRCEQPGGWMRPVRFRARRRGDVLIGVAIDITGAVEPKQELADLAERYRHLVELSPNAICVHQDGVAVYVNPATVRMLGAESSTQIVGRPVVDFVAEDSRSAMREQLASLAAPGAATERGRAVLRRLNGDPVVVEVVAVRITWEGRPAFQVIMRDITADRAAEAALRYQAALVEHVSNAIIATTHDGRVTSWNPAAARIYGRPAEQALGQPVDEVVGAPLDPAVLVEDGQVAEATHRRADGAALTISMSAAQMDGGYVLVCTDETALRRAQRHFATVVDALAEGVVVVGANGLVESANPAALQILGTREEDFVGTPPQSWPLFDETGGLLPPRAHPPAHSQRTGKQRTAQLVRTRRGDGSSVWLSLTSRPLNPDDEPPHPIVLSFTDVTESRAIRERLEWDATHDPLTGLANRTLLLRRLDAALHARQRRHDLAVLFIDLDNFKVINDSLGHSAGDKVLCVVSERLRRLTRQHELVGRLGGDEFVVLSPDENDVTKAQLLARQVRRCLADPITVGDRQLHVDASVGIVLSPPGDPRPGADVLRDADVAMYEAKKLGRGRAAVFDVRLRKRVQRRLNLEQDLRHAVSRGQLWMAYQPIVNLRTHRVGWVEGLLRWTHPVHGTIPPGEFIPLAEESDLINSIGIHALRMATREIAAHRRQRTLPLQLKANLSARQLDDPHFAVAVHDALEQTGLPPSALCLEITESTLMQDPEAAEAVLNGLRELGVKLAIDDFGTGYSALALLHRLPLDTLKIDRSFIAGRDGTANEPFIASIVALAHTLNLNVVAEGVETAEQLATIRRLGCDEVQGFYFGRPVPIDELPDAA</sequence>
<dbReference type="SUPFAM" id="SSF55073">
    <property type="entry name" value="Nucleotide cyclase"/>
    <property type="match status" value="1"/>
</dbReference>
<dbReference type="NCBIfam" id="TIGR00254">
    <property type="entry name" value="GGDEF"/>
    <property type="match status" value="1"/>
</dbReference>
<dbReference type="RefSeq" id="WP_188987194.1">
    <property type="nucleotide sequence ID" value="NZ_BAAAHC010000008.1"/>
</dbReference>
<dbReference type="InterPro" id="IPR000700">
    <property type="entry name" value="PAS-assoc_C"/>
</dbReference>
<name>A0A917JVU9_9PSEU</name>
<feature type="domain" description="PAS" evidence="2">
    <location>
        <begin position="251"/>
        <end position="296"/>
    </location>
</feature>
<dbReference type="EMBL" id="BMMT01000006">
    <property type="protein sequence ID" value="GGI84150.1"/>
    <property type="molecule type" value="Genomic_DNA"/>
</dbReference>
<dbReference type="SUPFAM" id="SSF141868">
    <property type="entry name" value="EAL domain-like"/>
    <property type="match status" value="1"/>
</dbReference>
<organism evidence="7 8">
    <name type="scientific">Saccharopolyspora thermophila</name>
    <dbReference type="NCBI Taxonomy" id="89367"/>
    <lineage>
        <taxon>Bacteria</taxon>
        <taxon>Bacillati</taxon>
        <taxon>Actinomycetota</taxon>
        <taxon>Actinomycetes</taxon>
        <taxon>Pseudonocardiales</taxon>
        <taxon>Pseudonocardiaceae</taxon>
        <taxon>Saccharopolyspora</taxon>
    </lineage>
</organism>
<dbReference type="CDD" id="cd01949">
    <property type="entry name" value="GGDEF"/>
    <property type="match status" value="1"/>
</dbReference>
<dbReference type="Proteomes" id="UP000597989">
    <property type="component" value="Unassembled WGS sequence"/>
</dbReference>
<dbReference type="Pfam" id="PF00563">
    <property type="entry name" value="EAL"/>
    <property type="match status" value="1"/>
</dbReference>
<feature type="domain" description="PAS" evidence="2">
    <location>
        <begin position="356"/>
        <end position="400"/>
    </location>
</feature>
<dbReference type="PROSITE" id="PS50887">
    <property type="entry name" value="GGDEF"/>
    <property type="match status" value="1"/>
</dbReference>
<dbReference type="AlphaFoldDB" id="A0A917JVU9"/>
<evidence type="ECO:0000259" key="4">
    <source>
        <dbReference type="PROSITE" id="PS50883"/>
    </source>
</evidence>
<dbReference type="Gene3D" id="3.30.70.270">
    <property type="match status" value="1"/>
</dbReference>
<feature type="domain" description="EAL" evidence="4">
    <location>
        <begin position="660"/>
        <end position="909"/>
    </location>
</feature>
<dbReference type="Pfam" id="PF00990">
    <property type="entry name" value="GGDEF"/>
    <property type="match status" value="1"/>
</dbReference>
<dbReference type="InterPro" id="IPR035919">
    <property type="entry name" value="EAL_sf"/>
</dbReference>
<dbReference type="SMART" id="SM00091">
    <property type="entry name" value="PAS"/>
    <property type="match status" value="3"/>
</dbReference>
<dbReference type="PANTHER" id="PTHR44757">
    <property type="entry name" value="DIGUANYLATE CYCLASE DGCP"/>
    <property type="match status" value="1"/>
</dbReference>
<reference evidence="6 9" key="2">
    <citation type="journal article" date="2019" name="Int. J. Syst. Evol. Microbiol.">
        <title>The Global Catalogue of Microorganisms (GCM) 10K type strain sequencing project: providing services to taxonomists for standard genome sequencing and annotation.</title>
        <authorList>
            <consortium name="The Broad Institute Genomics Platform"/>
            <consortium name="The Broad Institute Genome Sequencing Center for Infectious Disease"/>
            <person name="Wu L."/>
            <person name="Ma J."/>
        </authorList>
    </citation>
    <scope>NUCLEOTIDE SEQUENCE [LARGE SCALE GENOMIC DNA]</scope>
    <source>
        <strain evidence="6 9">JCM 10664</strain>
    </source>
</reference>
<dbReference type="InterPro" id="IPR000160">
    <property type="entry name" value="GGDEF_dom"/>
</dbReference>
<keyword evidence="9" id="KW-1185">Reference proteome</keyword>
<evidence type="ECO:0000313" key="9">
    <source>
        <dbReference type="Proteomes" id="UP001500220"/>
    </source>
</evidence>
<dbReference type="Pfam" id="PF08448">
    <property type="entry name" value="PAS_4"/>
    <property type="match status" value="1"/>
</dbReference>
<evidence type="ECO:0000313" key="8">
    <source>
        <dbReference type="Proteomes" id="UP000597989"/>
    </source>
</evidence>
<feature type="region of interest" description="Disordered" evidence="1">
    <location>
        <begin position="419"/>
        <end position="438"/>
    </location>
</feature>
<feature type="domain" description="GGDEF" evidence="5">
    <location>
        <begin position="517"/>
        <end position="651"/>
    </location>
</feature>
<dbReference type="InterPro" id="IPR000014">
    <property type="entry name" value="PAS"/>
</dbReference>
<dbReference type="GO" id="GO:0006355">
    <property type="term" value="P:regulation of DNA-templated transcription"/>
    <property type="evidence" value="ECO:0007669"/>
    <property type="project" value="InterPro"/>
</dbReference>
<reference evidence="7" key="3">
    <citation type="submission" date="2020-09" db="EMBL/GenBank/DDBJ databases">
        <authorList>
            <person name="Sun Q."/>
            <person name="Zhou Y."/>
        </authorList>
    </citation>
    <scope>NUCLEOTIDE SEQUENCE</scope>
    <source>
        <strain evidence="7">CGMCC 4.7206</strain>
    </source>
</reference>
<dbReference type="PROSITE" id="PS50113">
    <property type="entry name" value="PAC"/>
    <property type="match status" value="1"/>
</dbReference>
<dbReference type="CDD" id="cd00130">
    <property type="entry name" value="PAS"/>
    <property type="match status" value="3"/>
</dbReference>
<evidence type="ECO:0000259" key="2">
    <source>
        <dbReference type="PROSITE" id="PS50112"/>
    </source>
</evidence>
<protein>
    <submittedName>
        <fullName evidence="6">EAL domain-containing protein</fullName>
    </submittedName>
    <submittedName>
        <fullName evidence="7">GGDEF domain-containing protein</fullName>
    </submittedName>
</protein>
<dbReference type="SMART" id="SM00267">
    <property type="entry name" value="GGDEF"/>
    <property type="match status" value="1"/>
</dbReference>
<dbReference type="InterPro" id="IPR001633">
    <property type="entry name" value="EAL_dom"/>
</dbReference>
<feature type="domain" description="PAS" evidence="2">
    <location>
        <begin position="130"/>
        <end position="200"/>
    </location>
</feature>
<accession>A0A917JVU9</accession>
<dbReference type="Gene3D" id="3.20.20.450">
    <property type="entry name" value="EAL domain"/>
    <property type="match status" value="1"/>
</dbReference>
<evidence type="ECO:0000259" key="3">
    <source>
        <dbReference type="PROSITE" id="PS50113"/>
    </source>
</evidence>
<comment type="caution">
    <text evidence="7">The sequence shown here is derived from an EMBL/GenBank/DDBJ whole genome shotgun (WGS) entry which is preliminary data.</text>
</comment>
<dbReference type="InterPro" id="IPR013767">
    <property type="entry name" value="PAS_fold"/>
</dbReference>
<dbReference type="SUPFAM" id="SSF55785">
    <property type="entry name" value="PYP-like sensor domain (PAS domain)"/>
    <property type="match status" value="3"/>
</dbReference>